<name>A0ABV6M9E2_9ACTN</name>
<proteinExistence type="predicted"/>
<protein>
    <submittedName>
        <fullName evidence="1">Uncharacterized protein</fullName>
    </submittedName>
</protein>
<evidence type="ECO:0000313" key="1">
    <source>
        <dbReference type="EMBL" id="MFC0531340.1"/>
    </source>
</evidence>
<accession>A0ABV6M9E2</accession>
<evidence type="ECO:0000313" key="2">
    <source>
        <dbReference type="Proteomes" id="UP001589867"/>
    </source>
</evidence>
<gene>
    <name evidence="1" type="ORF">ACFFIA_27220</name>
</gene>
<reference evidence="1 2" key="1">
    <citation type="submission" date="2024-09" db="EMBL/GenBank/DDBJ databases">
        <authorList>
            <person name="Sun Q."/>
            <person name="Mori K."/>
        </authorList>
    </citation>
    <scope>NUCLEOTIDE SEQUENCE [LARGE SCALE GENOMIC DNA]</scope>
    <source>
        <strain evidence="1 2">TBRC 3947</strain>
    </source>
</reference>
<keyword evidence="2" id="KW-1185">Reference proteome</keyword>
<sequence length="190" mass="20517">MLSPFTRAAITATLVSIEQAGHREGWDCPPVLFALFDHPAAGEPLLQVDDTLAEPGLWTVPDPARPGQNLPTAVVLHRFAADLCAGAAQHWLRQWLRRDGRTCVGVGLLFEAWAGLVDAGYHHGDLATSSTRREVRVVAAVDAGGGLHRVIRGRGAQRPAVAVWPEPPAWAGTRRIITGLRRLVQVTTSH</sequence>
<dbReference type="Proteomes" id="UP001589867">
    <property type="component" value="Unassembled WGS sequence"/>
</dbReference>
<dbReference type="RefSeq" id="WP_377255599.1">
    <property type="nucleotide sequence ID" value="NZ_JBHLUH010000059.1"/>
</dbReference>
<organism evidence="1 2">
    <name type="scientific">Phytohabitans kaempferiae</name>
    <dbReference type="NCBI Taxonomy" id="1620943"/>
    <lineage>
        <taxon>Bacteria</taxon>
        <taxon>Bacillati</taxon>
        <taxon>Actinomycetota</taxon>
        <taxon>Actinomycetes</taxon>
        <taxon>Micromonosporales</taxon>
        <taxon>Micromonosporaceae</taxon>
    </lineage>
</organism>
<comment type="caution">
    <text evidence="1">The sequence shown here is derived from an EMBL/GenBank/DDBJ whole genome shotgun (WGS) entry which is preliminary data.</text>
</comment>
<dbReference type="EMBL" id="JBHLUH010000059">
    <property type="protein sequence ID" value="MFC0531340.1"/>
    <property type="molecule type" value="Genomic_DNA"/>
</dbReference>